<evidence type="ECO:0000313" key="2">
    <source>
        <dbReference type="Proteomes" id="UP000033616"/>
    </source>
</evidence>
<proteinExistence type="predicted"/>
<keyword evidence="2" id="KW-1185">Reference proteome</keyword>
<comment type="caution">
    <text evidence="1">The sequence shown here is derived from an EMBL/GenBank/DDBJ whole genome shotgun (WGS) entry which is preliminary data.</text>
</comment>
<protein>
    <submittedName>
        <fullName evidence="1">Putative conjugative transfer protein</fullName>
    </submittedName>
</protein>
<evidence type="ECO:0000313" key="1">
    <source>
        <dbReference type="EMBL" id="KJV55640.1"/>
    </source>
</evidence>
<dbReference type="EMBL" id="LANP01000019">
    <property type="protein sequence ID" value="KJV55640.1"/>
    <property type="molecule type" value="Genomic_DNA"/>
</dbReference>
<dbReference type="Proteomes" id="UP000033616">
    <property type="component" value="Unassembled WGS sequence"/>
</dbReference>
<dbReference type="AlphaFoldDB" id="A0A0F3MIS9"/>
<gene>
    <name evidence="1" type="ORF">OCHUTO_0745</name>
</gene>
<organism evidence="1 2">
    <name type="scientific">Orientia chuto str. Dubai</name>
    <dbReference type="NCBI Taxonomy" id="1359168"/>
    <lineage>
        <taxon>Bacteria</taxon>
        <taxon>Pseudomonadati</taxon>
        <taxon>Pseudomonadota</taxon>
        <taxon>Alphaproteobacteria</taxon>
        <taxon>Rickettsiales</taxon>
        <taxon>Rickettsiaceae</taxon>
        <taxon>Rickettsieae</taxon>
        <taxon>Orientia</taxon>
    </lineage>
</organism>
<sequence>MIFDCKIPKGVKCISEIKEMVAQGLFDFDKVVEKSKPKRGCIICYKRIKVNQNIEENIHQKKTKKYLINLFKADPK</sequence>
<name>A0A0F3MIS9_9RICK</name>
<reference evidence="1 2" key="1">
    <citation type="submission" date="2015-02" db="EMBL/GenBank/DDBJ databases">
        <title>Genome Sequencing of Rickettsiales.</title>
        <authorList>
            <person name="Daugherty S.C."/>
            <person name="Su Q."/>
            <person name="Abolude K."/>
            <person name="Beier-Sexton M."/>
            <person name="Carlyon J.A."/>
            <person name="Carter R."/>
            <person name="Day N.P."/>
            <person name="Dumler S.J."/>
            <person name="Dyachenko V."/>
            <person name="Godinez A."/>
            <person name="Kurtti T.J."/>
            <person name="Lichay M."/>
            <person name="Mullins K.E."/>
            <person name="Ott S."/>
            <person name="Pappas-Brown V."/>
            <person name="Paris D.H."/>
            <person name="Patel P."/>
            <person name="Richards A.L."/>
            <person name="Sadzewicz L."/>
            <person name="Sears K."/>
            <person name="Seidman D."/>
            <person name="Sengamalay N."/>
            <person name="Stenos J."/>
            <person name="Tallon L.J."/>
            <person name="Vincent G."/>
            <person name="Fraser C.M."/>
            <person name="Munderloh U."/>
            <person name="Dunning-Hotopp J.C."/>
        </authorList>
    </citation>
    <scope>NUCLEOTIDE SEQUENCE [LARGE SCALE GENOMIC DNA]</scope>
    <source>
        <strain evidence="1 2">Fuller</strain>
    </source>
</reference>
<accession>A0A0F3MIS9</accession>
<dbReference type="PATRIC" id="fig|1359168.3.peg.373"/>